<comment type="caution">
    <text evidence="4">The sequence shown here is derived from an EMBL/GenBank/DDBJ whole genome shotgun (WGS) entry which is preliminary data.</text>
</comment>
<dbReference type="SMR" id="A0A445EYM4"/>
<organism evidence="4 5">
    <name type="scientific">Glycine soja</name>
    <name type="common">Wild soybean</name>
    <dbReference type="NCBI Taxonomy" id="3848"/>
    <lineage>
        <taxon>Eukaryota</taxon>
        <taxon>Viridiplantae</taxon>
        <taxon>Streptophyta</taxon>
        <taxon>Embryophyta</taxon>
        <taxon>Tracheophyta</taxon>
        <taxon>Spermatophyta</taxon>
        <taxon>Magnoliopsida</taxon>
        <taxon>eudicotyledons</taxon>
        <taxon>Gunneridae</taxon>
        <taxon>Pentapetalae</taxon>
        <taxon>rosids</taxon>
        <taxon>fabids</taxon>
        <taxon>Fabales</taxon>
        <taxon>Fabaceae</taxon>
        <taxon>Papilionoideae</taxon>
        <taxon>50 kb inversion clade</taxon>
        <taxon>NPAAA clade</taxon>
        <taxon>indigoferoid/millettioid clade</taxon>
        <taxon>Phaseoleae</taxon>
        <taxon>Glycine</taxon>
        <taxon>Glycine subgen. Soja</taxon>
    </lineage>
</organism>
<feature type="domain" description="Disease resistance R13L4/SHOC-2-like LRR" evidence="3">
    <location>
        <begin position="245"/>
        <end position="325"/>
    </location>
</feature>
<keyword evidence="2" id="KW-0611">Plant defense</keyword>
<dbReference type="AlphaFoldDB" id="A0A445EYM4"/>
<gene>
    <name evidence="4" type="ORF">D0Y65_055201</name>
</gene>
<dbReference type="GO" id="GO:0006952">
    <property type="term" value="P:defense response"/>
    <property type="evidence" value="ECO:0007669"/>
    <property type="project" value="UniProtKB-KW"/>
</dbReference>
<keyword evidence="5" id="KW-1185">Reference proteome</keyword>
<dbReference type="Pfam" id="PF23598">
    <property type="entry name" value="LRR_14"/>
    <property type="match status" value="1"/>
</dbReference>
<dbReference type="PRINTS" id="PR00364">
    <property type="entry name" value="DISEASERSIST"/>
</dbReference>
<dbReference type="Proteomes" id="UP000289340">
    <property type="component" value="Unassembled WGS sequence"/>
</dbReference>
<dbReference type="InterPro" id="IPR055414">
    <property type="entry name" value="LRR_R13L4/SHOC2-like"/>
</dbReference>
<evidence type="ECO:0000313" key="4">
    <source>
        <dbReference type="EMBL" id="RZB41480.1"/>
    </source>
</evidence>
<dbReference type="SUPFAM" id="SSF52540">
    <property type="entry name" value="P-loop containing nucleoside triphosphate hydrolases"/>
    <property type="match status" value="1"/>
</dbReference>
<dbReference type="PANTHER" id="PTHR36766:SF61">
    <property type="entry name" value="NB-ARC DOMAIN DISEASE RESISTANCE PROTEIN"/>
    <property type="match status" value="1"/>
</dbReference>
<keyword evidence="1" id="KW-0677">Repeat</keyword>
<name>A0A445EYM4_GLYSO</name>
<dbReference type="SUPFAM" id="SSF52058">
    <property type="entry name" value="L domain-like"/>
    <property type="match status" value="1"/>
</dbReference>
<sequence length="334" mass="38414">MNFPSVSPSITLAQQENISSLDIEQLQSHLGHKLSGQKYLLVLDDIWGDDRAKWIVLKDLIKVGSRKVKKKNPNLVDIGKEIVEKCRGLPLAVRTLGSSLYLNFDLERWEFVRDHEIWNLKQKKDDILPALKLSYYFGLSGSYFSYIQDHFWRILWTLATFTISKYMIWCMIFPCMLQERSFLVVNSHTCNIPEHVRHLSVVENDSLSHALFPKSRNVRTILFPIVGMGVGSEALLDTLKTSYKNLRVLDLSDSSFESLPNSIAKLEHLRALTVANNCKIKRLPHSICKLQNLEILSLRGCKELETLPRGFGMLISLRKFYITTKQSIFKITQS</sequence>
<accession>A0A445EYM4</accession>
<dbReference type="EMBL" id="QZWG01000995">
    <property type="protein sequence ID" value="RZB41480.1"/>
    <property type="molecule type" value="Genomic_DNA"/>
</dbReference>
<reference evidence="4 5" key="1">
    <citation type="submission" date="2018-09" db="EMBL/GenBank/DDBJ databases">
        <title>A high-quality reference genome of wild soybean provides a powerful tool to mine soybean genomes.</title>
        <authorList>
            <person name="Xie M."/>
            <person name="Chung C.Y.L."/>
            <person name="Li M.-W."/>
            <person name="Wong F.-L."/>
            <person name="Chan T.-F."/>
            <person name="Lam H.-M."/>
        </authorList>
    </citation>
    <scope>NUCLEOTIDE SEQUENCE [LARGE SCALE GENOMIC DNA]</scope>
    <source>
        <strain evidence="5">cv. W05</strain>
        <tissue evidence="4">Hypocotyl of etiolated seedlings</tissue>
    </source>
</reference>
<dbReference type="PANTHER" id="PTHR36766">
    <property type="entry name" value="PLANT BROAD-SPECTRUM MILDEW RESISTANCE PROTEIN RPW8"/>
    <property type="match status" value="1"/>
</dbReference>
<dbReference type="InterPro" id="IPR032675">
    <property type="entry name" value="LRR_dom_sf"/>
</dbReference>
<evidence type="ECO:0000259" key="3">
    <source>
        <dbReference type="Pfam" id="PF23598"/>
    </source>
</evidence>
<evidence type="ECO:0000256" key="1">
    <source>
        <dbReference type="ARBA" id="ARBA00022737"/>
    </source>
</evidence>
<dbReference type="InterPro" id="IPR042197">
    <property type="entry name" value="Apaf_helical"/>
</dbReference>
<dbReference type="GO" id="GO:0043531">
    <property type="term" value="F:ADP binding"/>
    <property type="evidence" value="ECO:0007669"/>
    <property type="project" value="InterPro"/>
</dbReference>
<dbReference type="InterPro" id="IPR027417">
    <property type="entry name" value="P-loop_NTPase"/>
</dbReference>
<dbReference type="Gene3D" id="3.80.10.10">
    <property type="entry name" value="Ribonuclease Inhibitor"/>
    <property type="match status" value="1"/>
</dbReference>
<evidence type="ECO:0000313" key="5">
    <source>
        <dbReference type="Proteomes" id="UP000289340"/>
    </source>
</evidence>
<proteinExistence type="predicted"/>
<protein>
    <submittedName>
        <fullName evidence="4">Putative disease resistance protein RGA3</fullName>
    </submittedName>
</protein>
<evidence type="ECO:0000256" key="2">
    <source>
        <dbReference type="ARBA" id="ARBA00022821"/>
    </source>
</evidence>
<dbReference type="Gene3D" id="1.10.8.430">
    <property type="entry name" value="Helical domain of apoptotic protease-activating factors"/>
    <property type="match status" value="1"/>
</dbReference>